<protein>
    <recommendedName>
        <fullName evidence="6">Protein YIP</fullName>
    </recommendedName>
</protein>
<feature type="transmembrane region" description="Helical" evidence="6">
    <location>
        <begin position="140"/>
        <end position="158"/>
    </location>
</feature>
<dbReference type="GO" id="GO:0048280">
    <property type="term" value="P:vesicle fusion with Golgi apparatus"/>
    <property type="evidence" value="ECO:0007669"/>
    <property type="project" value="TreeGrafter"/>
</dbReference>
<evidence type="ECO:0000256" key="3">
    <source>
        <dbReference type="ARBA" id="ARBA00022692"/>
    </source>
</evidence>
<feature type="compositionally biased region" description="Low complexity" evidence="7">
    <location>
        <begin position="36"/>
        <end position="49"/>
    </location>
</feature>
<dbReference type="InParanoid" id="A0A3N4L3J6"/>
<evidence type="ECO:0000256" key="6">
    <source>
        <dbReference type="RuleBase" id="RU361264"/>
    </source>
</evidence>
<dbReference type="PANTHER" id="PTHR21236">
    <property type="entry name" value="GOLGI MEMBRANE PROTEIN YIP1"/>
    <property type="match status" value="1"/>
</dbReference>
<sequence>MASFFNSPPPQQQQPQYGNPNNLQFYQSSYADVGRAPGQASPPQQQPTGYGFGGMGAMGQMGSMGSMVSGGYGGSSGGGASREGGLAPGWLAAFGTGGYEDEPPLLEELGVNFGHIKMKTLAVLNPMSNVDQHMMDDSDVAGPILFCLLFGAFLLLSGKVHFGYIYGVALLGSISLHLILNLMSPPSHSLNYIRSASVLGYCLLPLVFTSFIGVLYPMNGPIGYFHTALTISWCTYSASNVFVSVLRVKDMRLLVAYPLGLFYSVFGIMAIFGGKAVAIGDGL</sequence>
<evidence type="ECO:0000256" key="4">
    <source>
        <dbReference type="ARBA" id="ARBA00022989"/>
    </source>
</evidence>
<comment type="similarity">
    <text evidence="2 6">Belongs to the YIP1 family.</text>
</comment>
<dbReference type="GO" id="GO:0005802">
    <property type="term" value="C:trans-Golgi network"/>
    <property type="evidence" value="ECO:0007669"/>
    <property type="project" value="TreeGrafter"/>
</dbReference>
<accession>A0A3N4L3J6</accession>
<feature type="transmembrane region" description="Helical" evidence="6">
    <location>
        <begin position="222"/>
        <end position="246"/>
    </location>
</feature>
<dbReference type="Proteomes" id="UP000277580">
    <property type="component" value="Unassembled WGS sequence"/>
</dbReference>
<keyword evidence="3 6" id="KW-0812">Transmembrane</keyword>
<keyword evidence="4 6" id="KW-1133">Transmembrane helix</keyword>
<gene>
    <name evidence="9" type="ORF">P167DRAFT_602526</name>
</gene>
<organism evidence="9 10">
    <name type="scientific">Morchella conica CCBAS932</name>
    <dbReference type="NCBI Taxonomy" id="1392247"/>
    <lineage>
        <taxon>Eukaryota</taxon>
        <taxon>Fungi</taxon>
        <taxon>Dikarya</taxon>
        <taxon>Ascomycota</taxon>
        <taxon>Pezizomycotina</taxon>
        <taxon>Pezizomycetes</taxon>
        <taxon>Pezizales</taxon>
        <taxon>Morchellaceae</taxon>
        <taxon>Morchella</taxon>
    </lineage>
</organism>
<feature type="region of interest" description="Disordered" evidence="7">
    <location>
        <begin position="1"/>
        <end position="54"/>
    </location>
</feature>
<evidence type="ECO:0000259" key="8">
    <source>
        <dbReference type="Pfam" id="PF04893"/>
    </source>
</evidence>
<evidence type="ECO:0000313" key="9">
    <source>
        <dbReference type="EMBL" id="RPB16328.1"/>
    </source>
</evidence>
<dbReference type="AlphaFoldDB" id="A0A3N4L3J6"/>
<feature type="compositionally biased region" description="Polar residues" evidence="7">
    <location>
        <begin position="17"/>
        <end position="30"/>
    </location>
</feature>
<dbReference type="GO" id="GO:0006888">
    <property type="term" value="P:endoplasmic reticulum to Golgi vesicle-mediated transport"/>
    <property type="evidence" value="ECO:0007669"/>
    <property type="project" value="InterPro"/>
</dbReference>
<dbReference type="FunCoup" id="A0A3N4L3J6">
    <property type="interactions" value="989"/>
</dbReference>
<dbReference type="GO" id="GO:0000139">
    <property type="term" value="C:Golgi membrane"/>
    <property type="evidence" value="ECO:0007669"/>
    <property type="project" value="UniProtKB-SubCell"/>
</dbReference>
<dbReference type="OrthoDB" id="440385at2759"/>
<evidence type="ECO:0000256" key="7">
    <source>
        <dbReference type="SAM" id="MobiDB-lite"/>
    </source>
</evidence>
<feature type="transmembrane region" description="Helical" evidence="6">
    <location>
        <begin position="164"/>
        <end position="184"/>
    </location>
</feature>
<proteinExistence type="inferred from homology"/>
<evidence type="ECO:0000256" key="5">
    <source>
        <dbReference type="ARBA" id="ARBA00023136"/>
    </source>
</evidence>
<evidence type="ECO:0000256" key="1">
    <source>
        <dbReference type="ARBA" id="ARBA00004141"/>
    </source>
</evidence>
<name>A0A3N4L3J6_9PEZI</name>
<evidence type="ECO:0000256" key="2">
    <source>
        <dbReference type="ARBA" id="ARBA00010596"/>
    </source>
</evidence>
<dbReference type="InterPro" id="IPR006977">
    <property type="entry name" value="Yip1_dom"/>
</dbReference>
<dbReference type="STRING" id="1392247.A0A3N4L3J6"/>
<feature type="transmembrane region" description="Helical" evidence="6">
    <location>
        <begin position="253"/>
        <end position="273"/>
    </location>
</feature>
<feature type="domain" description="Yip1" evidence="8">
    <location>
        <begin position="123"/>
        <end position="268"/>
    </location>
</feature>
<keyword evidence="5 6" id="KW-0472">Membrane</keyword>
<feature type="transmembrane region" description="Helical" evidence="6">
    <location>
        <begin position="196"/>
        <end position="216"/>
    </location>
</feature>
<dbReference type="PANTHER" id="PTHR21236:SF2">
    <property type="entry name" value="PROTEIN YIPF"/>
    <property type="match status" value="1"/>
</dbReference>
<evidence type="ECO:0000313" key="10">
    <source>
        <dbReference type="Proteomes" id="UP000277580"/>
    </source>
</evidence>
<dbReference type="EMBL" id="ML119109">
    <property type="protein sequence ID" value="RPB16328.1"/>
    <property type="molecule type" value="Genomic_DNA"/>
</dbReference>
<comment type="subcellular location">
    <subcellularLocation>
        <location evidence="6">Golgi apparatus membrane</location>
        <topology evidence="6">Multi-pass membrane protein</topology>
    </subcellularLocation>
    <subcellularLocation>
        <location evidence="1">Membrane</location>
        <topology evidence="1">Multi-pass membrane protein</topology>
    </subcellularLocation>
</comment>
<keyword evidence="10" id="KW-1185">Reference proteome</keyword>
<reference evidence="9 10" key="1">
    <citation type="journal article" date="2018" name="Nat. Ecol. Evol.">
        <title>Pezizomycetes genomes reveal the molecular basis of ectomycorrhizal truffle lifestyle.</title>
        <authorList>
            <person name="Murat C."/>
            <person name="Payen T."/>
            <person name="Noel B."/>
            <person name="Kuo A."/>
            <person name="Morin E."/>
            <person name="Chen J."/>
            <person name="Kohler A."/>
            <person name="Krizsan K."/>
            <person name="Balestrini R."/>
            <person name="Da Silva C."/>
            <person name="Montanini B."/>
            <person name="Hainaut M."/>
            <person name="Levati E."/>
            <person name="Barry K.W."/>
            <person name="Belfiori B."/>
            <person name="Cichocki N."/>
            <person name="Clum A."/>
            <person name="Dockter R.B."/>
            <person name="Fauchery L."/>
            <person name="Guy J."/>
            <person name="Iotti M."/>
            <person name="Le Tacon F."/>
            <person name="Lindquist E.A."/>
            <person name="Lipzen A."/>
            <person name="Malagnac F."/>
            <person name="Mello A."/>
            <person name="Molinier V."/>
            <person name="Miyauchi S."/>
            <person name="Poulain J."/>
            <person name="Riccioni C."/>
            <person name="Rubini A."/>
            <person name="Sitrit Y."/>
            <person name="Splivallo R."/>
            <person name="Traeger S."/>
            <person name="Wang M."/>
            <person name="Zifcakova L."/>
            <person name="Wipf D."/>
            <person name="Zambonelli A."/>
            <person name="Paolocci F."/>
            <person name="Nowrousian M."/>
            <person name="Ottonello S."/>
            <person name="Baldrian P."/>
            <person name="Spatafora J.W."/>
            <person name="Henrissat B."/>
            <person name="Nagy L.G."/>
            <person name="Aury J.M."/>
            <person name="Wincker P."/>
            <person name="Grigoriev I.V."/>
            <person name="Bonfante P."/>
            <person name="Martin F.M."/>
        </authorList>
    </citation>
    <scope>NUCLEOTIDE SEQUENCE [LARGE SCALE GENOMIC DNA]</scope>
    <source>
        <strain evidence="9 10">CCBAS932</strain>
    </source>
</reference>
<dbReference type="Pfam" id="PF04893">
    <property type="entry name" value="Yip1"/>
    <property type="match status" value="1"/>
</dbReference>
<dbReference type="InterPro" id="IPR045231">
    <property type="entry name" value="Yip1/4-like"/>
</dbReference>